<feature type="transmembrane region" description="Helical" evidence="8">
    <location>
        <begin position="322"/>
        <end position="340"/>
    </location>
</feature>
<feature type="transmembrane region" description="Helical" evidence="8">
    <location>
        <begin position="352"/>
        <end position="372"/>
    </location>
</feature>
<dbReference type="InterPro" id="IPR032805">
    <property type="entry name" value="Wax_synthase_dom"/>
</dbReference>
<evidence type="ECO:0000256" key="7">
    <source>
        <dbReference type="SAM" id="MobiDB-lite"/>
    </source>
</evidence>
<evidence type="ECO:0000259" key="9">
    <source>
        <dbReference type="Pfam" id="PF13813"/>
    </source>
</evidence>
<dbReference type="EMBL" id="SDEE01000814">
    <property type="protein sequence ID" value="RXW13865.1"/>
    <property type="molecule type" value="Genomic_DNA"/>
</dbReference>
<keyword evidence="5 8" id="KW-1133">Transmembrane helix</keyword>
<dbReference type="OrthoDB" id="1077582at2759"/>
<evidence type="ECO:0000256" key="2">
    <source>
        <dbReference type="ARBA" id="ARBA00007282"/>
    </source>
</evidence>
<keyword evidence="4 8" id="KW-0812">Transmembrane</keyword>
<dbReference type="AlphaFoldDB" id="A0A4Q2D6T0"/>
<keyword evidence="3" id="KW-0808">Transferase</keyword>
<feature type="transmembrane region" description="Helical" evidence="8">
    <location>
        <begin position="384"/>
        <end position="405"/>
    </location>
</feature>
<accession>A0A4Q2D6T0</accession>
<evidence type="ECO:0000256" key="6">
    <source>
        <dbReference type="ARBA" id="ARBA00023136"/>
    </source>
</evidence>
<evidence type="ECO:0000256" key="4">
    <source>
        <dbReference type="ARBA" id="ARBA00022692"/>
    </source>
</evidence>
<dbReference type="InterPro" id="IPR044851">
    <property type="entry name" value="Wax_synthase"/>
</dbReference>
<keyword evidence="6 8" id="KW-0472">Membrane</keyword>
<evidence type="ECO:0000313" key="10">
    <source>
        <dbReference type="EMBL" id="RXW13865.1"/>
    </source>
</evidence>
<comment type="caution">
    <text evidence="10">The sequence shown here is derived from an EMBL/GenBank/DDBJ whole genome shotgun (WGS) entry which is preliminary data.</text>
</comment>
<feature type="transmembrane region" description="Helical" evidence="8">
    <location>
        <begin position="15"/>
        <end position="33"/>
    </location>
</feature>
<comment type="subcellular location">
    <subcellularLocation>
        <location evidence="1">Membrane</location>
        <topology evidence="1">Multi-pass membrane protein</topology>
    </subcellularLocation>
</comment>
<feature type="region of interest" description="Disordered" evidence="7">
    <location>
        <begin position="103"/>
        <end position="126"/>
    </location>
</feature>
<feature type="domain" description="Wax synthase" evidence="9">
    <location>
        <begin position="273"/>
        <end position="358"/>
    </location>
</feature>
<proteinExistence type="inferred from homology"/>
<dbReference type="GO" id="GO:0006629">
    <property type="term" value="P:lipid metabolic process"/>
    <property type="evidence" value="ECO:0007669"/>
    <property type="project" value="InterPro"/>
</dbReference>
<name>A0A4Q2D6T0_9AGAR</name>
<dbReference type="Pfam" id="PF13813">
    <property type="entry name" value="MBOAT_2"/>
    <property type="match status" value="1"/>
</dbReference>
<reference evidence="10 11" key="1">
    <citation type="submission" date="2019-01" db="EMBL/GenBank/DDBJ databases">
        <title>Draft genome sequence of Psathyrella aberdarensis IHI B618.</title>
        <authorList>
            <person name="Buettner E."/>
            <person name="Kellner H."/>
        </authorList>
    </citation>
    <scope>NUCLEOTIDE SEQUENCE [LARGE SCALE GENOMIC DNA]</scope>
    <source>
        <strain evidence="10 11">IHI B618</strain>
    </source>
</reference>
<feature type="transmembrane region" description="Helical" evidence="8">
    <location>
        <begin position="40"/>
        <end position="56"/>
    </location>
</feature>
<gene>
    <name evidence="10" type="ORF">EST38_g11990</name>
</gene>
<dbReference type="Proteomes" id="UP000290288">
    <property type="component" value="Unassembled WGS sequence"/>
</dbReference>
<evidence type="ECO:0000256" key="5">
    <source>
        <dbReference type="ARBA" id="ARBA00022989"/>
    </source>
</evidence>
<sequence length="438" mass="50488">MPTVKDVRIPAHENLQIPIVVFIVFLSILSLAVRPPLLRKVIFATILFLSYFWLWKTQSNNLVKDYSLGLWVATNVFCLNDFVGLCSWDGDVQRAVVRKRKRTKVTRRNGRGEHERKEEDGKDGLEEKEEIWTQPFTARLQWAFELWNAKRGVGWEHEVPDLRNHSNSASRTRRKTLSSFILAQITELAKCNLLYFIGDVLMQMNPSFLTHGPAFNEQVWWLKPTVVGHVLAARGSINATYVVGSMLWVVGRIVLSGVNGKGKEDMEDLLDEWPPLFGSFLEVWSVRNVWRRFWHQMMRKFLLTHGAFAADILNARHKAVRAFINLYTAFFISATIHYLGDYAVLKDWTGGSMIFFMLQPVAITFEILVLRIVRATGIRVPRWLAKAAGYTWVLVWFTATLPTWVEPVVRAGFMEDGWHGPVVLWFAEKLRPAAAKWE</sequence>
<dbReference type="STRING" id="2316362.A0A4Q2D6T0"/>
<dbReference type="GO" id="GO:0008374">
    <property type="term" value="F:O-acyltransferase activity"/>
    <property type="evidence" value="ECO:0007669"/>
    <property type="project" value="InterPro"/>
</dbReference>
<dbReference type="PANTHER" id="PTHR31595">
    <property type="entry name" value="LONG-CHAIN-ALCOHOL O-FATTY-ACYLTRANSFERASE 3-RELATED"/>
    <property type="match status" value="1"/>
</dbReference>
<feature type="compositionally biased region" description="Basic and acidic residues" evidence="7">
    <location>
        <begin position="110"/>
        <end position="125"/>
    </location>
</feature>
<protein>
    <recommendedName>
        <fullName evidence="9">Wax synthase domain-containing protein</fullName>
    </recommendedName>
</protein>
<dbReference type="PANTHER" id="PTHR31595:SF67">
    <property type="entry name" value="WAX SYNTHASE DOMAIN-CONTAINING PROTEIN"/>
    <property type="match status" value="1"/>
</dbReference>
<evidence type="ECO:0000256" key="3">
    <source>
        <dbReference type="ARBA" id="ARBA00022679"/>
    </source>
</evidence>
<keyword evidence="11" id="KW-1185">Reference proteome</keyword>
<evidence type="ECO:0000256" key="8">
    <source>
        <dbReference type="SAM" id="Phobius"/>
    </source>
</evidence>
<dbReference type="GO" id="GO:0016020">
    <property type="term" value="C:membrane"/>
    <property type="evidence" value="ECO:0007669"/>
    <property type="project" value="UniProtKB-SubCell"/>
</dbReference>
<feature type="transmembrane region" description="Helical" evidence="8">
    <location>
        <begin position="68"/>
        <end position="88"/>
    </location>
</feature>
<organism evidence="10 11">
    <name type="scientific">Candolleomyces aberdarensis</name>
    <dbReference type="NCBI Taxonomy" id="2316362"/>
    <lineage>
        <taxon>Eukaryota</taxon>
        <taxon>Fungi</taxon>
        <taxon>Dikarya</taxon>
        <taxon>Basidiomycota</taxon>
        <taxon>Agaricomycotina</taxon>
        <taxon>Agaricomycetes</taxon>
        <taxon>Agaricomycetidae</taxon>
        <taxon>Agaricales</taxon>
        <taxon>Agaricineae</taxon>
        <taxon>Psathyrellaceae</taxon>
        <taxon>Candolleomyces</taxon>
    </lineage>
</organism>
<evidence type="ECO:0000256" key="1">
    <source>
        <dbReference type="ARBA" id="ARBA00004141"/>
    </source>
</evidence>
<evidence type="ECO:0000313" key="11">
    <source>
        <dbReference type="Proteomes" id="UP000290288"/>
    </source>
</evidence>
<comment type="similarity">
    <text evidence="2">Belongs to the wax synthase family.</text>
</comment>